<organism evidence="8 9">
    <name type="scientific">Crucibulum laeve</name>
    <dbReference type="NCBI Taxonomy" id="68775"/>
    <lineage>
        <taxon>Eukaryota</taxon>
        <taxon>Fungi</taxon>
        <taxon>Dikarya</taxon>
        <taxon>Basidiomycota</taxon>
        <taxon>Agaricomycotina</taxon>
        <taxon>Agaricomycetes</taxon>
        <taxon>Agaricomycetidae</taxon>
        <taxon>Agaricales</taxon>
        <taxon>Agaricineae</taxon>
        <taxon>Nidulariaceae</taxon>
        <taxon>Crucibulum</taxon>
    </lineage>
</organism>
<keyword evidence="2 6" id="KW-0812">Transmembrane</keyword>
<feature type="transmembrane region" description="Helical" evidence="6">
    <location>
        <begin position="12"/>
        <end position="31"/>
    </location>
</feature>
<proteinExistence type="inferred from homology"/>
<dbReference type="STRING" id="68775.A0A5C3LMC5"/>
<dbReference type="EMBL" id="ML213637">
    <property type="protein sequence ID" value="TFK34020.1"/>
    <property type="molecule type" value="Genomic_DNA"/>
</dbReference>
<dbReference type="PANTHER" id="PTHR33048:SF47">
    <property type="entry name" value="INTEGRAL MEMBRANE PROTEIN-RELATED"/>
    <property type="match status" value="1"/>
</dbReference>
<comment type="similarity">
    <text evidence="5">Belongs to the SAT4 family.</text>
</comment>
<dbReference type="PANTHER" id="PTHR33048">
    <property type="entry name" value="PTH11-LIKE INTEGRAL MEMBRANE PROTEIN (AFU_ORTHOLOGUE AFUA_5G11245)"/>
    <property type="match status" value="1"/>
</dbReference>
<reference evidence="8 9" key="1">
    <citation type="journal article" date="2019" name="Nat. Ecol. Evol.">
        <title>Megaphylogeny resolves global patterns of mushroom evolution.</title>
        <authorList>
            <person name="Varga T."/>
            <person name="Krizsan K."/>
            <person name="Foldi C."/>
            <person name="Dima B."/>
            <person name="Sanchez-Garcia M."/>
            <person name="Sanchez-Ramirez S."/>
            <person name="Szollosi G.J."/>
            <person name="Szarkandi J.G."/>
            <person name="Papp V."/>
            <person name="Albert L."/>
            <person name="Andreopoulos W."/>
            <person name="Angelini C."/>
            <person name="Antonin V."/>
            <person name="Barry K.W."/>
            <person name="Bougher N.L."/>
            <person name="Buchanan P."/>
            <person name="Buyck B."/>
            <person name="Bense V."/>
            <person name="Catcheside P."/>
            <person name="Chovatia M."/>
            <person name="Cooper J."/>
            <person name="Damon W."/>
            <person name="Desjardin D."/>
            <person name="Finy P."/>
            <person name="Geml J."/>
            <person name="Haridas S."/>
            <person name="Hughes K."/>
            <person name="Justo A."/>
            <person name="Karasinski D."/>
            <person name="Kautmanova I."/>
            <person name="Kiss B."/>
            <person name="Kocsube S."/>
            <person name="Kotiranta H."/>
            <person name="LaButti K.M."/>
            <person name="Lechner B.E."/>
            <person name="Liimatainen K."/>
            <person name="Lipzen A."/>
            <person name="Lukacs Z."/>
            <person name="Mihaltcheva S."/>
            <person name="Morgado L.N."/>
            <person name="Niskanen T."/>
            <person name="Noordeloos M.E."/>
            <person name="Ohm R.A."/>
            <person name="Ortiz-Santana B."/>
            <person name="Ovrebo C."/>
            <person name="Racz N."/>
            <person name="Riley R."/>
            <person name="Savchenko A."/>
            <person name="Shiryaev A."/>
            <person name="Soop K."/>
            <person name="Spirin V."/>
            <person name="Szebenyi C."/>
            <person name="Tomsovsky M."/>
            <person name="Tulloss R.E."/>
            <person name="Uehling J."/>
            <person name="Grigoriev I.V."/>
            <person name="Vagvolgyi C."/>
            <person name="Papp T."/>
            <person name="Martin F.M."/>
            <person name="Miettinen O."/>
            <person name="Hibbett D.S."/>
            <person name="Nagy L.G."/>
        </authorList>
    </citation>
    <scope>NUCLEOTIDE SEQUENCE [LARGE SCALE GENOMIC DNA]</scope>
    <source>
        <strain evidence="8 9">CBS 166.37</strain>
    </source>
</reference>
<feature type="transmembrane region" description="Helical" evidence="6">
    <location>
        <begin position="218"/>
        <end position="243"/>
    </location>
</feature>
<keyword evidence="4 6" id="KW-0472">Membrane</keyword>
<dbReference type="InterPro" id="IPR052337">
    <property type="entry name" value="SAT4-like"/>
</dbReference>
<dbReference type="InterPro" id="IPR049326">
    <property type="entry name" value="Rhodopsin_dom_fungi"/>
</dbReference>
<accession>A0A5C3LMC5</accession>
<feature type="transmembrane region" description="Helical" evidence="6">
    <location>
        <begin position="75"/>
        <end position="100"/>
    </location>
</feature>
<feature type="transmembrane region" description="Helical" evidence="6">
    <location>
        <begin position="189"/>
        <end position="212"/>
    </location>
</feature>
<evidence type="ECO:0000256" key="5">
    <source>
        <dbReference type="ARBA" id="ARBA00038359"/>
    </source>
</evidence>
<name>A0A5C3LMC5_9AGAR</name>
<keyword evidence="3 6" id="KW-1133">Transmembrane helix</keyword>
<keyword evidence="9" id="KW-1185">Reference proteome</keyword>
<protein>
    <recommendedName>
        <fullName evidence="7">Rhodopsin domain-containing protein</fullName>
    </recommendedName>
</protein>
<dbReference type="OrthoDB" id="444631at2759"/>
<sequence>MLDLKDPLVQIKITSAVCSFVAIASTVYRLIVRRGRLWADDAWACFSMFALFVQIAAVFMHVPNPAELSRTNRVAAYYLMATSFYAIIWSARLSILFSIVRLDPSEIRRRRLLYVGILYFVVCCVLIAQLFWVCEPEPEWKDTASPQCTLNKEVAICQLVSDIIADLILIVAPLKLLAGLEDKGLRRRLMVIFSTCIVTTIVSLVHAAYILTLGGPKVVVAALVEDCVSLIVCNIPVVVTATFRLRERNELRRTTKISTLMKFSSRIFSHKATGREETAVTLNDIETGSESTSRGALSKGIGSEVGGISSIYNATSKDPMIHDSRASDKWFSL</sequence>
<feature type="transmembrane region" description="Helical" evidence="6">
    <location>
        <begin position="112"/>
        <end position="133"/>
    </location>
</feature>
<evidence type="ECO:0000256" key="2">
    <source>
        <dbReference type="ARBA" id="ARBA00022692"/>
    </source>
</evidence>
<evidence type="ECO:0000256" key="4">
    <source>
        <dbReference type="ARBA" id="ARBA00023136"/>
    </source>
</evidence>
<feature type="transmembrane region" description="Helical" evidence="6">
    <location>
        <begin position="43"/>
        <end position="63"/>
    </location>
</feature>
<feature type="transmembrane region" description="Helical" evidence="6">
    <location>
        <begin position="153"/>
        <end position="177"/>
    </location>
</feature>
<comment type="subcellular location">
    <subcellularLocation>
        <location evidence="1">Membrane</location>
        <topology evidence="1">Multi-pass membrane protein</topology>
    </subcellularLocation>
</comment>
<evidence type="ECO:0000259" key="7">
    <source>
        <dbReference type="Pfam" id="PF20684"/>
    </source>
</evidence>
<evidence type="ECO:0000256" key="6">
    <source>
        <dbReference type="SAM" id="Phobius"/>
    </source>
</evidence>
<feature type="domain" description="Rhodopsin" evidence="7">
    <location>
        <begin position="28"/>
        <end position="237"/>
    </location>
</feature>
<dbReference type="GO" id="GO:0016020">
    <property type="term" value="C:membrane"/>
    <property type="evidence" value="ECO:0007669"/>
    <property type="project" value="UniProtKB-SubCell"/>
</dbReference>
<dbReference type="Pfam" id="PF20684">
    <property type="entry name" value="Fung_rhodopsin"/>
    <property type="match status" value="1"/>
</dbReference>
<dbReference type="AlphaFoldDB" id="A0A5C3LMC5"/>
<evidence type="ECO:0000313" key="9">
    <source>
        <dbReference type="Proteomes" id="UP000308652"/>
    </source>
</evidence>
<evidence type="ECO:0000256" key="3">
    <source>
        <dbReference type="ARBA" id="ARBA00022989"/>
    </source>
</evidence>
<gene>
    <name evidence="8" type="ORF">BDQ12DRAFT_690247</name>
</gene>
<dbReference type="Proteomes" id="UP000308652">
    <property type="component" value="Unassembled WGS sequence"/>
</dbReference>
<evidence type="ECO:0000313" key="8">
    <source>
        <dbReference type="EMBL" id="TFK34020.1"/>
    </source>
</evidence>
<evidence type="ECO:0000256" key="1">
    <source>
        <dbReference type="ARBA" id="ARBA00004141"/>
    </source>
</evidence>